<comment type="caution">
    <text evidence="1">The sequence shown here is derived from an EMBL/GenBank/DDBJ whole genome shotgun (WGS) entry which is preliminary data.</text>
</comment>
<reference evidence="1" key="1">
    <citation type="submission" date="2023-10" db="EMBL/GenBank/DDBJ databases">
        <title>Genome assembly of Pristionchus species.</title>
        <authorList>
            <person name="Yoshida K."/>
            <person name="Sommer R.J."/>
        </authorList>
    </citation>
    <scope>NUCLEOTIDE SEQUENCE</scope>
    <source>
        <strain evidence="1">RS0144</strain>
    </source>
</reference>
<name>A0AAV5SS44_9BILA</name>
<keyword evidence="2" id="KW-1185">Reference proteome</keyword>
<sequence>MLTIAASVDIYLPFSPNLYKCFMDAAVSSAQEDMTYLEDYGHVLGYCLHLYGKSEKRARILKGVAEYCRMVVQDKLWIETPMIWDIVAEVLVNAVLPESGLFEGTHPTLLDFMDAFLEAAEDDRDSYRLFVVVLTRVAVIYHTREPEDYQDLCPWVLDNFESCHEGCKVGIRRQCVCANATRLLMLNTFID</sequence>
<dbReference type="AlphaFoldDB" id="A0AAV5SS44"/>
<organism evidence="1 2">
    <name type="scientific">Pristionchus entomophagus</name>
    <dbReference type="NCBI Taxonomy" id="358040"/>
    <lineage>
        <taxon>Eukaryota</taxon>
        <taxon>Metazoa</taxon>
        <taxon>Ecdysozoa</taxon>
        <taxon>Nematoda</taxon>
        <taxon>Chromadorea</taxon>
        <taxon>Rhabditida</taxon>
        <taxon>Rhabditina</taxon>
        <taxon>Diplogasteromorpha</taxon>
        <taxon>Diplogasteroidea</taxon>
        <taxon>Neodiplogasteridae</taxon>
        <taxon>Pristionchus</taxon>
    </lineage>
</organism>
<dbReference type="EMBL" id="BTSX01000002">
    <property type="protein sequence ID" value="GMS86201.1"/>
    <property type="molecule type" value="Genomic_DNA"/>
</dbReference>
<evidence type="ECO:0000313" key="1">
    <source>
        <dbReference type="EMBL" id="GMS86201.1"/>
    </source>
</evidence>
<proteinExistence type="predicted"/>
<protein>
    <submittedName>
        <fullName evidence="1">Uncharacterized protein</fullName>
    </submittedName>
</protein>
<accession>A0AAV5SS44</accession>
<evidence type="ECO:0000313" key="2">
    <source>
        <dbReference type="Proteomes" id="UP001432027"/>
    </source>
</evidence>
<gene>
    <name evidence="1" type="ORF">PENTCL1PPCAC_8376</name>
</gene>
<dbReference type="Proteomes" id="UP001432027">
    <property type="component" value="Unassembled WGS sequence"/>
</dbReference>